<dbReference type="EMBL" id="FCOM02000087">
    <property type="protein sequence ID" value="SAL87250.1"/>
    <property type="molecule type" value="Genomic_DNA"/>
</dbReference>
<protein>
    <submittedName>
        <fullName evidence="1">Uncharacterized protein</fullName>
    </submittedName>
</protein>
<organism evidence="1 2">
    <name type="scientific">Caballeronia arvi</name>
    <dbReference type="NCBI Taxonomy" id="1777135"/>
    <lineage>
        <taxon>Bacteria</taxon>
        <taxon>Pseudomonadati</taxon>
        <taxon>Pseudomonadota</taxon>
        <taxon>Betaproteobacteria</taxon>
        <taxon>Burkholderiales</taxon>
        <taxon>Burkholderiaceae</taxon>
        <taxon>Caballeronia</taxon>
    </lineage>
</organism>
<evidence type="ECO:0000313" key="2">
    <source>
        <dbReference type="Proteomes" id="UP000055019"/>
    </source>
</evidence>
<proteinExistence type="predicted"/>
<reference evidence="1" key="1">
    <citation type="submission" date="2016-01" db="EMBL/GenBank/DDBJ databases">
        <authorList>
            <person name="Peeters C."/>
        </authorList>
    </citation>
    <scope>NUCLEOTIDE SEQUENCE [LARGE SCALE GENOMIC DNA]</scope>
    <source>
        <strain evidence="1">LMG 29317</strain>
    </source>
</reference>
<dbReference type="Proteomes" id="UP000055019">
    <property type="component" value="Unassembled WGS sequence"/>
</dbReference>
<sequence length="68" mass="7241">MLAGALAQASPPQPLTSIDFALRRSDGERMEHVRITTPAENGSESQIFTTGDLAGFDAREDATAYAES</sequence>
<dbReference type="AlphaFoldDB" id="A0A158L322"/>
<keyword evidence="2" id="KW-1185">Reference proteome</keyword>
<dbReference type="OrthoDB" id="9133485at2"/>
<comment type="caution">
    <text evidence="1">The sequence shown here is derived from an EMBL/GenBank/DDBJ whole genome shotgun (WGS) entry which is preliminary data.</text>
</comment>
<evidence type="ECO:0000313" key="1">
    <source>
        <dbReference type="EMBL" id="SAL87250.1"/>
    </source>
</evidence>
<accession>A0A158L322</accession>
<name>A0A158L322_9BURK</name>
<gene>
    <name evidence="1" type="ORF">AWB74_08034</name>
</gene>